<dbReference type="Pfam" id="PF01168">
    <property type="entry name" value="Ala_racemase_N"/>
    <property type="match status" value="1"/>
</dbReference>
<reference evidence="3 4" key="1">
    <citation type="submission" date="2016-11" db="EMBL/GenBank/DDBJ databases">
        <title>Description of two novel members of the family Erysipelotrichaceae: Ileibacterium lipovorans gen. nov., sp. nov. and Dubosiella newyorkensis, gen. nov., sp. nov.</title>
        <authorList>
            <person name="Cox L.M."/>
            <person name="Sohn J."/>
            <person name="Tyrrell K.L."/>
            <person name="Citron D.M."/>
            <person name="Lawson P.A."/>
            <person name="Patel N.B."/>
            <person name="Iizumi T."/>
            <person name="Perez-Perez G.I."/>
            <person name="Goldstein E.J."/>
            <person name="Blaser M.J."/>
        </authorList>
    </citation>
    <scope>NUCLEOTIDE SEQUENCE [LARGE SCALE GENOMIC DNA]</scope>
    <source>
        <strain evidence="3 4">NYU-BL-A4</strain>
    </source>
</reference>
<feature type="domain" description="YhfX-like C-terminal" evidence="2">
    <location>
        <begin position="279"/>
        <end position="371"/>
    </location>
</feature>
<dbReference type="Pfam" id="PF21279">
    <property type="entry name" value="YhfX-like_C"/>
    <property type="match status" value="1"/>
</dbReference>
<dbReference type="InterPro" id="IPR048449">
    <property type="entry name" value="YhfX-like_C"/>
</dbReference>
<dbReference type="RefSeq" id="WP_076341870.1">
    <property type="nucleotide sequence ID" value="NZ_CAJTMI010000052.1"/>
</dbReference>
<protein>
    <submittedName>
        <fullName evidence="3">Uncharacterized protein</fullName>
    </submittedName>
</protein>
<dbReference type="GeneID" id="78276021"/>
<evidence type="ECO:0000259" key="2">
    <source>
        <dbReference type="Pfam" id="PF21279"/>
    </source>
</evidence>
<accession>A0A1U7NLC0</accession>
<sequence>MFLKKVVERNPSLVEAGFHLMNTHTILPDTYVVDVDQFVANAKAILEKANLYGIDLYFMLKQIGRNPYLAKKLVELGYPGAVAVDYREAEVLMAHDIPISNIGHLVQVPQGFLERVVAYEPDYLTVFSLDKIEEIEKICAKLNKKQKVLLKVVGEDDVLYTGQFAGFELKDLDQVVETINKFDHIQIGGVTSFPCFLVDETSGKAKPTPNLETLLQAKAVLKAHGIEDINVNAPSATCIETLEEMAACKSITSAEPGHGLSGTTPLHAHRTMKEIPCVIYMSEISHNFKEHAYSFGGGHYRRSHIQYALVGRSLKQAEWTKVLDLDPTCIDYYFELERSFPVSYPVCMAFRFQIFVTRSHVALLEGLHHGDRKRIGLYDSQGRSIVWEDLS</sequence>
<name>A0A1U7NLC0_9FIRM</name>
<dbReference type="InterPro" id="IPR001608">
    <property type="entry name" value="Ala_racemase_N"/>
</dbReference>
<dbReference type="EMBL" id="MPKA01000086">
    <property type="protein sequence ID" value="OLU45386.1"/>
    <property type="molecule type" value="Genomic_DNA"/>
</dbReference>
<keyword evidence="4" id="KW-1185">Reference proteome</keyword>
<evidence type="ECO:0000259" key="1">
    <source>
        <dbReference type="Pfam" id="PF01168"/>
    </source>
</evidence>
<dbReference type="AlphaFoldDB" id="A0A1U7NLC0"/>
<evidence type="ECO:0000313" key="4">
    <source>
        <dbReference type="Proteomes" id="UP000186705"/>
    </source>
</evidence>
<dbReference type="SUPFAM" id="SSF51419">
    <property type="entry name" value="PLP-binding barrel"/>
    <property type="match status" value="1"/>
</dbReference>
<dbReference type="Gene3D" id="2.40.37.30">
    <property type="match status" value="2"/>
</dbReference>
<gene>
    <name evidence="3" type="ORF">BO225_08725</name>
</gene>
<proteinExistence type="predicted"/>
<feature type="domain" description="Alanine racemase N-terminal" evidence="1">
    <location>
        <begin position="33"/>
        <end position="265"/>
    </location>
</feature>
<organism evidence="3 4">
    <name type="scientific">Dubosiella newyorkensis</name>
    <dbReference type="NCBI Taxonomy" id="1862672"/>
    <lineage>
        <taxon>Bacteria</taxon>
        <taxon>Bacillati</taxon>
        <taxon>Bacillota</taxon>
        <taxon>Erysipelotrichia</taxon>
        <taxon>Erysipelotrichales</taxon>
        <taxon>Erysipelotrichaceae</taxon>
        <taxon>Dubosiella</taxon>
    </lineage>
</organism>
<evidence type="ECO:0000313" key="3">
    <source>
        <dbReference type="EMBL" id="OLU45386.1"/>
    </source>
</evidence>
<dbReference type="InterPro" id="IPR029066">
    <property type="entry name" value="PLP-binding_barrel"/>
</dbReference>
<dbReference type="OrthoDB" id="3189402at2"/>
<comment type="caution">
    <text evidence="3">The sequence shown here is derived from an EMBL/GenBank/DDBJ whole genome shotgun (WGS) entry which is preliminary data.</text>
</comment>
<dbReference type="STRING" id="1862672.BO225_08725"/>
<dbReference type="Proteomes" id="UP000186705">
    <property type="component" value="Unassembled WGS sequence"/>
</dbReference>